<keyword evidence="1" id="KW-1133">Transmembrane helix</keyword>
<sequence length="54" mass="5618">MKSVTRRILAIIFGVCGAGVMTYLAIQGSSEAFTALVAVVGTVSGFYFGVQNKS</sequence>
<evidence type="ECO:0000313" key="3">
    <source>
        <dbReference type="EMBL" id="QJA77386.1"/>
    </source>
</evidence>
<feature type="transmembrane region" description="Helical" evidence="1">
    <location>
        <begin position="7"/>
        <end position="26"/>
    </location>
</feature>
<protein>
    <recommendedName>
        <fullName evidence="4">Holin</fullName>
    </recommendedName>
</protein>
<feature type="transmembrane region" description="Helical" evidence="1">
    <location>
        <begin position="32"/>
        <end position="50"/>
    </location>
</feature>
<dbReference type="EMBL" id="MT141244">
    <property type="protein sequence ID" value="QJA56890.1"/>
    <property type="molecule type" value="Genomic_DNA"/>
</dbReference>
<gene>
    <name evidence="3" type="ORF">MM415A01315_0017</name>
    <name evidence="2" type="ORF">MM415B01776_0008</name>
</gene>
<evidence type="ECO:0000256" key="1">
    <source>
        <dbReference type="SAM" id="Phobius"/>
    </source>
</evidence>
<dbReference type="EMBL" id="MT142280">
    <property type="protein sequence ID" value="QJA77386.1"/>
    <property type="molecule type" value="Genomic_DNA"/>
</dbReference>
<keyword evidence="1" id="KW-0472">Membrane</keyword>
<evidence type="ECO:0008006" key="4">
    <source>
        <dbReference type="Google" id="ProtNLM"/>
    </source>
</evidence>
<dbReference type="AlphaFoldDB" id="A0A6M3K4P2"/>
<evidence type="ECO:0000313" key="2">
    <source>
        <dbReference type="EMBL" id="QJA56890.1"/>
    </source>
</evidence>
<reference evidence="3" key="1">
    <citation type="submission" date="2020-03" db="EMBL/GenBank/DDBJ databases">
        <title>The deep terrestrial virosphere.</title>
        <authorList>
            <person name="Holmfeldt K."/>
            <person name="Nilsson E."/>
            <person name="Simone D."/>
            <person name="Lopez-Fernandez M."/>
            <person name="Wu X."/>
            <person name="de Brujin I."/>
            <person name="Lundin D."/>
            <person name="Andersson A."/>
            <person name="Bertilsson S."/>
            <person name="Dopson M."/>
        </authorList>
    </citation>
    <scope>NUCLEOTIDE SEQUENCE</scope>
    <source>
        <strain evidence="3">MM415A01315</strain>
        <strain evidence="2">MM415B01776</strain>
    </source>
</reference>
<keyword evidence="1" id="KW-0812">Transmembrane</keyword>
<proteinExistence type="predicted"/>
<accession>A0A6M3K4P2</accession>
<name>A0A6M3K4P2_9ZZZZ</name>
<organism evidence="3">
    <name type="scientific">viral metagenome</name>
    <dbReference type="NCBI Taxonomy" id="1070528"/>
    <lineage>
        <taxon>unclassified sequences</taxon>
        <taxon>metagenomes</taxon>
        <taxon>organismal metagenomes</taxon>
    </lineage>
</organism>